<comment type="caution">
    <text evidence="1">The sequence shown here is derived from an EMBL/GenBank/DDBJ whole genome shotgun (WGS) entry which is preliminary data.</text>
</comment>
<sequence length="154" mass="17750">MLQMVQNYITKDGVSISDFFEKKHSQFERKWEEKGNLVVYTVKIPGLSTPSIYEWEIFGNEIFAVNGKAQAITPELNKIILEQQNRKNSLAPGDLEIYEYIRGALSEIEEKQNGYVSDQEYDRIINSAASKFGLAIEEMGPKYNHIEKYIYGLN</sequence>
<gene>
    <name evidence="1" type="ORF">DQX05_01260</name>
</gene>
<dbReference type="OrthoDB" id="9995281at2"/>
<dbReference type="Proteomes" id="UP000266177">
    <property type="component" value="Unassembled WGS sequence"/>
</dbReference>
<proteinExistence type="predicted"/>
<protein>
    <submittedName>
        <fullName evidence="1">Uncharacterized protein</fullName>
    </submittedName>
</protein>
<dbReference type="EMBL" id="QYZD01000001">
    <property type="protein sequence ID" value="RJG26689.1"/>
    <property type="molecule type" value="Genomic_DNA"/>
</dbReference>
<name>A0A3A3GSH7_PANTH</name>
<evidence type="ECO:0000313" key="2">
    <source>
        <dbReference type="Proteomes" id="UP000266177"/>
    </source>
</evidence>
<dbReference type="RefSeq" id="WP_119790178.1">
    <property type="nucleotide sequence ID" value="NZ_QYZD01000001.1"/>
</dbReference>
<reference evidence="1 2" key="1">
    <citation type="submission" date="2018-09" db="EMBL/GenBank/DDBJ databases">
        <title>Paenibacillus SK2017-BO5.</title>
        <authorList>
            <person name="Piskunova J.V."/>
            <person name="Dubiley S.A."/>
            <person name="Severinov K.V."/>
        </authorList>
    </citation>
    <scope>NUCLEOTIDE SEQUENCE [LARGE SCALE GENOMIC DNA]</scope>
    <source>
        <strain evidence="1 2">BO5</strain>
    </source>
</reference>
<organism evidence="1 2">
    <name type="scientific">Paenibacillus thiaminolyticus</name>
    <name type="common">Bacillus thiaminolyticus</name>
    <dbReference type="NCBI Taxonomy" id="49283"/>
    <lineage>
        <taxon>Bacteria</taxon>
        <taxon>Bacillati</taxon>
        <taxon>Bacillota</taxon>
        <taxon>Bacilli</taxon>
        <taxon>Bacillales</taxon>
        <taxon>Paenibacillaceae</taxon>
        <taxon>Paenibacillus</taxon>
    </lineage>
</organism>
<dbReference type="AlphaFoldDB" id="A0A3A3GSH7"/>
<accession>A0A3A3GSH7</accession>
<evidence type="ECO:0000313" key="1">
    <source>
        <dbReference type="EMBL" id="RJG26689.1"/>
    </source>
</evidence>